<dbReference type="GO" id="GO:0005886">
    <property type="term" value="C:plasma membrane"/>
    <property type="evidence" value="ECO:0007669"/>
    <property type="project" value="UniProtKB-SubCell"/>
</dbReference>
<dbReference type="InterPro" id="IPR019533">
    <property type="entry name" value="Peptidase_S26"/>
</dbReference>
<evidence type="ECO:0000256" key="6">
    <source>
        <dbReference type="ARBA" id="ARBA00022801"/>
    </source>
</evidence>
<evidence type="ECO:0000256" key="4">
    <source>
        <dbReference type="ARBA" id="ARBA00013208"/>
    </source>
</evidence>
<evidence type="ECO:0000256" key="10">
    <source>
        <dbReference type="SAM" id="MobiDB-lite"/>
    </source>
</evidence>
<dbReference type="PANTHER" id="PTHR43390:SF1">
    <property type="entry name" value="CHLOROPLAST PROCESSING PEPTIDASE"/>
    <property type="match status" value="1"/>
</dbReference>
<feature type="active site" evidence="7">
    <location>
        <position position="59"/>
    </location>
</feature>
<gene>
    <name evidence="12" type="ORF">KR51_00017740</name>
</gene>
<dbReference type="InterPro" id="IPR036286">
    <property type="entry name" value="LexA/Signal_pep-like_sf"/>
</dbReference>
<name>U5DIR0_9CHRO</name>
<evidence type="ECO:0000256" key="8">
    <source>
        <dbReference type="RuleBase" id="RU003993"/>
    </source>
</evidence>
<evidence type="ECO:0000313" key="13">
    <source>
        <dbReference type="Proteomes" id="UP000016960"/>
    </source>
</evidence>
<evidence type="ECO:0000256" key="1">
    <source>
        <dbReference type="ARBA" id="ARBA00000677"/>
    </source>
</evidence>
<dbReference type="InterPro" id="IPR000223">
    <property type="entry name" value="Pept_S26A_signal_pept_1"/>
</dbReference>
<dbReference type="InterPro" id="IPR019756">
    <property type="entry name" value="Pept_S26A_signal_pept_1_Ser-AS"/>
</dbReference>
<dbReference type="OrthoDB" id="9802919at2"/>
<dbReference type="Pfam" id="PF10502">
    <property type="entry name" value="Peptidase_S26"/>
    <property type="match status" value="1"/>
</dbReference>
<dbReference type="eggNOG" id="COG0681">
    <property type="taxonomic scope" value="Bacteria"/>
</dbReference>
<accession>U5DIR0</accession>
<dbReference type="EMBL" id="ASSJ01000047">
    <property type="protein sequence ID" value="ERN41556.1"/>
    <property type="molecule type" value="Genomic_DNA"/>
</dbReference>
<dbReference type="Gene3D" id="2.10.109.10">
    <property type="entry name" value="Umud Fragment, subunit A"/>
    <property type="match status" value="1"/>
</dbReference>
<evidence type="ECO:0000256" key="5">
    <source>
        <dbReference type="ARBA" id="ARBA00022670"/>
    </source>
</evidence>
<keyword evidence="5 8" id="KW-0645">Protease</keyword>
<dbReference type="GO" id="GO:0009003">
    <property type="term" value="F:signal peptidase activity"/>
    <property type="evidence" value="ECO:0007669"/>
    <property type="project" value="UniProtKB-EC"/>
</dbReference>
<comment type="subcellular location">
    <subcellularLocation>
        <location evidence="2">Cell membrane</location>
        <topology evidence="2">Single-pass type II membrane protein</topology>
    </subcellularLocation>
    <subcellularLocation>
        <location evidence="9">Membrane</location>
        <topology evidence="9">Single-pass type II membrane protein</topology>
    </subcellularLocation>
</comment>
<dbReference type="PATRIC" id="fig|582515.4.peg.2015"/>
<protein>
    <recommendedName>
        <fullName evidence="4 8">Signal peptidase I</fullName>
        <ecNumber evidence="4 8">3.4.21.89</ecNumber>
    </recommendedName>
</protein>
<keyword evidence="6 8" id="KW-0378">Hydrolase</keyword>
<evidence type="ECO:0000256" key="2">
    <source>
        <dbReference type="ARBA" id="ARBA00004401"/>
    </source>
</evidence>
<sequence length="215" mass="24232">MVQKSEHVEPVDSLEEGDRVEQPPESFWTELLRTLGIAVVLAMGIRTFIAEARWIPSESMIPTLEVNDRLIVEKVGYYFHEPDRGDVVVFQPTDALKRNNYREAFIKRIIGLPGEEVVVRNGRVFVNGEALSEDYIEEAPLYTYGPKSVPEGQYFVLGDNRNASYDSHAWGFVPRENIIGRAAVRFWPLGRLGGLESSGNRPLLNDDSLQPTAGR</sequence>
<dbReference type="PANTHER" id="PTHR43390">
    <property type="entry name" value="SIGNAL PEPTIDASE I"/>
    <property type="match status" value="1"/>
</dbReference>
<dbReference type="Proteomes" id="UP000016960">
    <property type="component" value="Unassembled WGS sequence"/>
</dbReference>
<dbReference type="GO" id="GO:0004252">
    <property type="term" value="F:serine-type endopeptidase activity"/>
    <property type="evidence" value="ECO:0007669"/>
    <property type="project" value="InterPro"/>
</dbReference>
<comment type="caution">
    <text evidence="12">The sequence shown here is derived from an EMBL/GenBank/DDBJ whole genome shotgun (WGS) entry which is preliminary data.</text>
</comment>
<dbReference type="FunCoup" id="U5DIR0">
    <property type="interactions" value="413"/>
</dbReference>
<evidence type="ECO:0000256" key="3">
    <source>
        <dbReference type="ARBA" id="ARBA00009370"/>
    </source>
</evidence>
<dbReference type="EC" id="3.4.21.89" evidence="4 8"/>
<dbReference type="InterPro" id="IPR019758">
    <property type="entry name" value="Pept_S26A_signal_pept_1_CS"/>
</dbReference>
<dbReference type="PROSITE" id="PS00761">
    <property type="entry name" value="SPASE_I_3"/>
    <property type="match status" value="1"/>
</dbReference>
<feature type="domain" description="Peptidase S26" evidence="11">
    <location>
        <begin position="28"/>
        <end position="187"/>
    </location>
</feature>
<dbReference type="STRING" id="582515.KR51_00017740"/>
<dbReference type="RefSeq" id="WP_022606598.1">
    <property type="nucleotide sequence ID" value="NZ_ASSJ01000047.1"/>
</dbReference>
<evidence type="ECO:0000256" key="9">
    <source>
        <dbReference type="RuleBase" id="RU362042"/>
    </source>
</evidence>
<dbReference type="NCBIfam" id="TIGR02227">
    <property type="entry name" value="sigpep_I_bact"/>
    <property type="match status" value="1"/>
</dbReference>
<evidence type="ECO:0000313" key="12">
    <source>
        <dbReference type="EMBL" id="ERN41556.1"/>
    </source>
</evidence>
<feature type="active site" evidence="7">
    <location>
        <position position="107"/>
    </location>
</feature>
<dbReference type="PRINTS" id="PR00727">
    <property type="entry name" value="LEADERPTASE"/>
</dbReference>
<proteinExistence type="inferred from homology"/>
<dbReference type="CDD" id="cd06530">
    <property type="entry name" value="S26_SPase_I"/>
    <property type="match status" value="1"/>
</dbReference>
<evidence type="ECO:0000256" key="7">
    <source>
        <dbReference type="PIRSR" id="PIRSR600223-1"/>
    </source>
</evidence>
<evidence type="ECO:0000259" key="11">
    <source>
        <dbReference type="Pfam" id="PF10502"/>
    </source>
</evidence>
<dbReference type="PROSITE" id="PS00501">
    <property type="entry name" value="SPASE_I_1"/>
    <property type="match status" value="1"/>
</dbReference>
<dbReference type="InterPro" id="IPR019757">
    <property type="entry name" value="Pept_S26A_signal_pept_1_Lys-AS"/>
</dbReference>
<comment type="catalytic activity">
    <reaction evidence="1 8">
        <text>Cleavage of hydrophobic, N-terminal signal or leader sequences from secreted and periplasmic proteins.</text>
        <dbReference type="EC" id="3.4.21.89"/>
    </reaction>
</comment>
<keyword evidence="13" id="KW-1185">Reference proteome</keyword>
<reference evidence="12 13" key="1">
    <citation type="submission" date="2013-05" db="EMBL/GenBank/DDBJ databases">
        <title>Draft genome sequence of Rubidibacter lacunae KORDI 51-2.</title>
        <authorList>
            <person name="Choi D.H."/>
            <person name="Noh J.H."/>
            <person name="Kwon K.-K."/>
            <person name="Lee J.-H."/>
            <person name="Ryu J.-Y."/>
        </authorList>
    </citation>
    <scope>NUCLEOTIDE SEQUENCE [LARGE SCALE GENOMIC DNA]</scope>
    <source>
        <strain evidence="12 13">KORDI 51-2</strain>
    </source>
</reference>
<dbReference type="InParanoid" id="U5DIR0"/>
<dbReference type="PROSITE" id="PS00760">
    <property type="entry name" value="SPASE_I_2"/>
    <property type="match status" value="1"/>
</dbReference>
<dbReference type="GO" id="GO:0006465">
    <property type="term" value="P:signal peptide processing"/>
    <property type="evidence" value="ECO:0007669"/>
    <property type="project" value="InterPro"/>
</dbReference>
<dbReference type="AlphaFoldDB" id="U5DIR0"/>
<feature type="region of interest" description="Disordered" evidence="10">
    <location>
        <begin position="1"/>
        <end position="22"/>
    </location>
</feature>
<dbReference type="SUPFAM" id="SSF51306">
    <property type="entry name" value="LexA/Signal peptidase"/>
    <property type="match status" value="1"/>
</dbReference>
<organism evidence="12 13">
    <name type="scientific">Rubidibacter lacunae KORDI 51-2</name>
    <dbReference type="NCBI Taxonomy" id="582515"/>
    <lineage>
        <taxon>Bacteria</taxon>
        <taxon>Bacillati</taxon>
        <taxon>Cyanobacteriota</taxon>
        <taxon>Cyanophyceae</taxon>
        <taxon>Oscillatoriophycideae</taxon>
        <taxon>Chroococcales</taxon>
        <taxon>Aphanothecaceae</taxon>
        <taxon>Rubidibacter</taxon>
    </lineage>
</organism>
<comment type="similarity">
    <text evidence="3 9">Belongs to the peptidase S26 family.</text>
</comment>